<sequence length="174" mass="18810">MTRTPVGSTRTRPKPRKLGPQREEALQASSQLSEPPALVQKRMPDACTLGRTGISLPKMCLHMAVRHSKAQKTGRGILQQRQKRPAPLAPGGPALLGERRGCSEAGSASLEPFSSSRADAGCLNQVPRSPFLAGPRNTRRPPTPERERIEPAATLCLGWPLQCFASKGKLHCGY</sequence>
<reference evidence="2" key="1">
    <citation type="submission" date="2025-08" db="UniProtKB">
        <authorList>
            <consortium name="Ensembl"/>
        </authorList>
    </citation>
    <scope>IDENTIFICATION</scope>
</reference>
<evidence type="ECO:0000313" key="3">
    <source>
        <dbReference type="Proteomes" id="UP000233080"/>
    </source>
</evidence>
<name>A0A2K5IK33_COLAP</name>
<feature type="region of interest" description="Disordered" evidence="1">
    <location>
        <begin position="125"/>
        <end position="147"/>
    </location>
</feature>
<keyword evidence="3" id="KW-1185">Reference proteome</keyword>
<dbReference type="AlphaFoldDB" id="A0A2K5IK33"/>
<accession>A0A2K5IK33</accession>
<feature type="compositionally biased region" description="Low complexity" evidence="1">
    <location>
        <begin position="85"/>
        <end position="96"/>
    </location>
</feature>
<dbReference type="OMA" id="ISLPKMC"/>
<feature type="region of interest" description="Disordered" evidence="1">
    <location>
        <begin position="1"/>
        <end position="39"/>
    </location>
</feature>
<dbReference type="Proteomes" id="UP000233080">
    <property type="component" value="Unassembled WGS sequence"/>
</dbReference>
<organism evidence="2 3">
    <name type="scientific">Colobus angolensis palliatus</name>
    <name type="common">Peters' Angolan colobus</name>
    <dbReference type="NCBI Taxonomy" id="336983"/>
    <lineage>
        <taxon>Eukaryota</taxon>
        <taxon>Metazoa</taxon>
        <taxon>Chordata</taxon>
        <taxon>Craniata</taxon>
        <taxon>Vertebrata</taxon>
        <taxon>Euteleostomi</taxon>
        <taxon>Mammalia</taxon>
        <taxon>Eutheria</taxon>
        <taxon>Euarchontoglires</taxon>
        <taxon>Primates</taxon>
        <taxon>Haplorrhini</taxon>
        <taxon>Catarrhini</taxon>
        <taxon>Cercopithecidae</taxon>
        <taxon>Colobinae</taxon>
        <taxon>Colobus</taxon>
    </lineage>
</organism>
<evidence type="ECO:0000256" key="1">
    <source>
        <dbReference type="SAM" id="MobiDB-lite"/>
    </source>
</evidence>
<feature type="compositionally biased region" description="Polar residues" evidence="1">
    <location>
        <begin position="1"/>
        <end position="10"/>
    </location>
</feature>
<evidence type="ECO:0000313" key="2">
    <source>
        <dbReference type="Ensembl" id="ENSCANP00000017053.1"/>
    </source>
</evidence>
<protein>
    <recommendedName>
        <fullName evidence="4">FOXL2 neighbor</fullName>
    </recommendedName>
</protein>
<reference evidence="2" key="2">
    <citation type="submission" date="2025-09" db="UniProtKB">
        <authorList>
            <consortium name="Ensembl"/>
        </authorList>
    </citation>
    <scope>IDENTIFICATION</scope>
</reference>
<proteinExistence type="predicted"/>
<dbReference type="Ensembl" id="ENSCANT00000039995.1">
    <property type="protein sequence ID" value="ENSCANP00000017053.1"/>
    <property type="gene ID" value="ENSCANG00000031994.1"/>
</dbReference>
<feature type="region of interest" description="Disordered" evidence="1">
    <location>
        <begin position="70"/>
        <end position="110"/>
    </location>
</feature>
<evidence type="ECO:0008006" key="4">
    <source>
        <dbReference type="Google" id="ProtNLM"/>
    </source>
</evidence>